<dbReference type="AlphaFoldDB" id="A0AAV5NIL9"/>
<organism evidence="2 3">
    <name type="scientific">Gluconobacter cerinus</name>
    <dbReference type="NCBI Taxonomy" id="38307"/>
    <lineage>
        <taxon>Bacteria</taxon>
        <taxon>Pseudomonadati</taxon>
        <taxon>Pseudomonadota</taxon>
        <taxon>Alphaproteobacteria</taxon>
        <taxon>Acetobacterales</taxon>
        <taxon>Acetobacteraceae</taxon>
        <taxon>Gluconobacter</taxon>
    </lineage>
</organism>
<dbReference type="Pfam" id="PF13403">
    <property type="entry name" value="Hint_2"/>
    <property type="match status" value="1"/>
</dbReference>
<dbReference type="InterPro" id="IPR012332">
    <property type="entry name" value="Autotransporter_pectin_lyase_C"/>
</dbReference>
<dbReference type="NCBIfam" id="TIGR04415">
    <property type="entry name" value="O_hepto_targRPT"/>
    <property type="match status" value="4"/>
</dbReference>
<dbReference type="EMBL" id="BSNU01000013">
    <property type="protein sequence ID" value="GLQ64297.1"/>
    <property type="molecule type" value="Genomic_DNA"/>
</dbReference>
<reference evidence="3" key="1">
    <citation type="journal article" date="2019" name="Int. J. Syst. Evol. Microbiol.">
        <title>The Global Catalogue of Microorganisms (GCM) 10K type strain sequencing project: providing services to taxonomists for standard genome sequencing and annotation.</title>
        <authorList>
            <consortium name="The Broad Institute Genomics Platform"/>
            <consortium name="The Broad Institute Genome Sequencing Center for Infectious Disease"/>
            <person name="Wu L."/>
            <person name="Ma J."/>
        </authorList>
    </citation>
    <scope>NUCLEOTIDE SEQUENCE [LARGE SCALE GENOMIC DNA]</scope>
    <source>
        <strain evidence="3">NBRC 3267</strain>
    </source>
</reference>
<proteinExistence type="predicted"/>
<keyword evidence="3" id="KW-1185">Reference proteome</keyword>
<dbReference type="InterPro" id="IPR028992">
    <property type="entry name" value="Hedgehog/Intein_dom"/>
</dbReference>
<evidence type="ECO:0000313" key="3">
    <source>
        <dbReference type="Proteomes" id="UP001156614"/>
    </source>
</evidence>
<protein>
    <recommendedName>
        <fullName evidence="1">Hedgehog/Intein (Hint) domain-containing protein</fullName>
    </recommendedName>
</protein>
<dbReference type="InterPro" id="IPR036844">
    <property type="entry name" value="Hint_dom_sf"/>
</dbReference>
<dbReference type="Gene3D" id="2.160.20.20">
    <property type="match status" value="2"/>
</dbReference>
<gene>
    <name evidence="2" type="ORF">GCM10007867_31440</name>
</gene>
<accession>A0AAV5NIL9</accession>
<dbReference type="Proteomes" id="UP001156614">
    <property type="component" value="Unassembled WGS sequence"/>
</dbReference>
<dbReference type="Gene3D" id="2.170.16.10">
    <property type="entry name" value="Hedgehog/Intein (Hint) domain"/>
    <property type="match status" value="1"/>
</dbReference>
<sequence length="1070" mass="110326">MTTTNVSSGQVLSDITVTSGNTYNVSKGGIANNFSVSSGGVIRAGQGGVSFGGGTLNSTIINSSGIVYVAQNGIANSTTINSSGLLYLDNGGSANLTTVSSGGLINVNSSYGTGSIVTSTTVMSGGTEIVSGGTASSSVVSSGGQATLYNGASTISSIVYGNETLSSGAKGYNDKSYSDGSIIISNGATEYASGSGGTASGINVKSGGNINVISGGTNSSAIISGGGKETVSSGSYDYNTIIQGDSTGSATYFISRGGIGYGLTVNSGGTARVGQGGVSFGGGTLNSTTINSSGSVYVAQYGNVNSTIVNNNGLLYLDNGGSANLTTVSSGGLINVNSSYGTGSIVTSTTVMSGGTEIVSGGTASSSIVSSGGQATLYNGASTISSIVYGNETLSNGAKGYNDKSYSDGSIIISNGATEYASGSGGTASGINVKSGGSLYVMSSGTVSGAVISSGGNFRDGLYSGQMSSSGAFLGKDIDVTIESGASATIYNGAVSISAQIMSGAYIDVGYGQAGNKTSTNQSIFSGATIFSGGSAQIENTITTSDVVLSGGTMNVVGSSADIISTLILNSGKEIIKSGNVASNNIVSSGGSLLASNGSVVSSRNIYSGGTEIISSGAKSYNDSINSGGVEIVSSGGISSNSVINDGGMASISSVSSLVNATLNYMGSIDFSFLQGSITYAGVSNSGLLTVTTSTQTVKLQLSGSYPSDDTFIISGDTVTLVCYLPGTLIRTPHGEVPVESLDIGDEVVTFNWETQSEVIRPLTWVGYQKSKLQPNLPEDQAGYPVRILKNSISDNTPHKDLLVTPEHCLFFNGKFIPARMLVNGQSIFYDRSVTSYNFYHIETEEHSVIWADGMLSESYLDTGNRRYFSNRENIINITNKNQDWNIDSAAALDVSRDTVEYIYNKIVSRAEDLKIVKNQKPKNIVKNHEMYLITNSGSKLNPIRNTNSFVTFRLPKDTTSVRIVSRSSRPCDVIGPFVDDRRNLGVLIGKIISFESDETINITQHLTNSDLKGWHNIESTDMRWTNGDATIHFDRKKIMKNETIISIQVISSGPYLKDEIIVENISIAS</sequence>
<feature type="domain" description="Hedgehog/Intein (Hint)" evidence="1">
    <location>
        <begin position="722"/>
        <end position="863"/>
    </location>
</feature>
<evidence type="ECO:0000259" key="1">
    <source>
        <dbReference type="Pfam" id="PF13403"/>
    </source>
</evidence>
<dbReference type="RefSeq" id="WP_099213593.1">
    <property type="nucleotide sequence ID" value="NZ_BEWM01000014.1"/>
</dbReference>
<dbReference type="SUPFAM" id="SSF51294">
    <property type="entry name" value="Hedgehog/intein (Hint) domain"/>
    <property type="match status" value="1"/>
</dbReference>
<dbReference type="InterPro" id="IPR030930">
    <property type="entry name" value="AIDA"/>
</dbReference>
<comment type="caution">
    <text evidence="2">The sequence shown here is derived from an EMBL/GenBank/DDBJ whole genome shotgun (WGS) entry which is preliminary data.</text>
</comment>
<name>A0AAV5NIL9_9PROT</name>
<evidence type="ECO:0000313" key="2">
    <source>
        <dbReference type="EMBL" id="GLQ64297.1"/>
    </source>
</evidence>